<evidence type="ECO:0000313" key="3">
    <source>
        <dbReference type="Proteomes" id="UP001054821"/>
    </source>
</evidence>
<accession>A0AAD4YWB5</accession>
<organism evidence="2 3">
    <name type="scientific">Prunus dulcis</name>
    <name type="common">Almond</name>
    <name type="synonym">Amygdalus dulcis</name>
    <dbReference type="NCBI Taxonomy" id="3755"/>
    <lineage>
        <taxon>Eukaryota</taxon>
        <taxon>Viridiplantae</taxon>
        <taxon>Streptophyta</taxon>
        <taxon>Embryophyta</taxon>
        <taxon>Tracheophyta</taxon>
        <taxon>Spermatophyta</taxon>
        <taxon>Magnoliopsida</taxon>
        <taxon>eudicotyledons</taxon>
        <taxon>Gunneridae</taxon>
        <taxon>Pentapetalae</taxon>
        <taxon>rosids</taxon>
        <taxon>fabids</taxon>
        <taxon>Rosales</taxon>
        <taxon>Rosaceae</taxon>
        <taxon>Amygdaloideae</taxon>
        <taxon>Amygdaleae</taxon>
        <taxon>Prunus</taxon>
    </lineage>
</organism>
<dbReference type="EMBL" id="JAJFAZ020000006">
    <property type="protein sequence ID" value="KAI5323826.1"/>
    <property type="molecule type" value="Genomic_DNA"/>
</dbReference>
<feature type="region of interest" description="Disordered" evidence="1">
    <location>
        <begin position="89"/>
        <end position="120"/>
    </location>
</feature>
<evidence type="ECO:0000313" key="2">
    <source>
        <dbReference type="EMBL" id="KAI5323826.1"/>
    </source>
</evidence>
<dbReference type="AlphaFoldDB" id="A0AAD4YWB5"/>
<proteinExistence type="predicted"/>
<evidence type="ECO:0000256" key="1">
    <source>
        <dbReference type="SAM" id="MobiDB-lite"/>
    </source>
</evidence>
<name>A0AAD4YWB5_PRUDU</name>
<dbReference type="Proteomes" id="UP001054821">
    <property type="component" value="Chromosome 6"/>
</dbReference>
<keyword evidence="3" id="KW-1185">Reference proteome</keyword>
<sequence length="120" mass="13849">MINTLESGQNEFQEFEITIQHIFELATLFSKNVAFVGEYAHVAVDRINALITQYERCFTTIKTMSLQLTELNSELADMNAIEVDVEKAEKEDEEATKRAHEMRQQFESKTSAFKEHAKDL</sequence>
<gene>
    <name evidence="2" type="ORF">L3X38_032899</name>
</gene>
<reference evidence="2 3" key="1">
    <citation type="journal article" date="2022" name="G3 (Bethesda)">
        <title>Whole-genome sequence and methylome profiling of the almond [Prunus dulcis (Mill.) D.A. Webb] cultivar 'Nonpareil'.</title>
        <authorList>
            <person name="D'Amico-Willman K.M."/>
            <person name="Ouma W.Z."/>
            <person name="Meulia T."/>
            <person name="Sideli G.M."/>
            <person name="Gradziel T.M."/>
            <person name="Fresnedo-Ramirez J."/>
        </authorList>
    </citation>
    <scope>NUCLEOTIDE SEQUENCE [LARGE SCALE GENOMIC DNA]</scope>
    <source>
        <strain evidence="2">Clone GOH B32 T37-40</strain>
    </source>
</reference>
<protein>
    <submittedName>
        <fullName evidence="2">Uncharacterized protein</fullName>
    </submittedName>
</protein>
<comment type="caution">
    <text evidence="2">The sequence shown here is derived from an EMBL/GenBank/DDBJ whole genome shotgun (WGS) entry which is preliminary data.</text>
</comment>